<evidence type="ECO:0008006" key="3">
    <source>
        <dbReference type="Google" id="ProtNLM"/>
    </source>
</evidence>
<dbReference type="EMBL" id="KK794970">
    <property type="protein sequence ID" value="KDO36302.1"/>
    <property type="molecule type" value="Genomic_DNA"/>
</dbReference>
<keyword evidence="2" id="KW-1185">Reference proteome</keyword>
<reference evidence="1 2" key="1">
    <citation type="submission" date="2014-04" db="EMBL/GenBank/DDBJ databases">
        <authorList>
            <consortium name="International Citrus Genome Consortium"/>
            <person name="Gmitter F."/>
            <person name="Chen C."/>
            <person name="Farmerie W."/>
            <person name="Harkins T."/>
            <person name="Desany B."/>
            <person name="Mohiuddin M."/>
            <person name="Kodira C."/>
            <person name="Borodovsky M."/>
            <person name="Lomsadze A."/>
            <person name="Burns P."/>
            <person name="Jenkins J."/>
            <person name="Prochnik S."/>
            <person name="Shu S."/>
            <person name="Chapman J."/>
            <person name="Pitluck S."/>
            <person name="Schmutz J."/>
            <person name="Rokhsar D."/>
        </authorList>
    </citation>
    <scope>NUCLEOTIDE SEQUENCE</scope>
</reference>
<protein>
    <recommendedName>
        <fullName evidence="3">F-box associated domain-containing protein</fullName>
    </recommendedName>
</protein>
<organism evidence="1 2">
    <name type="scientific">Citrus sinensis</name>
    <name type="common">Sweet orange</name>
    <name type="synonym">Citrus aurantium var. sinensis</name>
    <dbReference type="NCBI Taxonomy" id="2711"/>
    <lineage>
        <taxon>Eukaryota</taxon>
        <taxon>Viridiplantae</taxon>
        <taxon>Streptophyta</taxon>
        <taxon>Embryophyta</taxon>
        <taxon>Tracheophyta</taxon>
        <taxon>Spermatophyta</taxon>
        <taxon>Magnoliopsida</taxon>
        <taxon>eudicotyledons</taxon>
        <taxon>Gunneridae</taxon>
        <taxon>Pentapetalae</taxon>
        <taxon>rosids</taxon>
        <taxon>malvids</taxon>
        <taxon>Sapindales</taxon>
        <taxon>Rutaceae</taxon>
        <taxon>Aurantioideae</taxon>
        <taxon>Citrus</taxon>
    </lineage>
</organism>
<proteinExistence type="predicted"/>
<dbReference type="AlphaFoldDB" id="A0A067DBB1"/>
<dbReference type="Proteomes" id="UP000027120">
    <property type="component" value="Unassembled WGS sequence"/>
</dbReference>
<evidence type="ECO:0000313" key="2">
    <source>
        <dbReference type="Proteomes" id="UP000027120"/>
    </source>
</evidence>
<feature type="non-terminal residue" evidence="1">
    <location>
        <position position="1"/>
    </location>
</feature>
<sequence length="85" mass="9435">NNCNFPVIGSCNGLLAMEDRDKLITLLNPLTKKHRVLPKFDKNFPCSRETGSNGAFVNGALHWVAGDADSNYLIAAFDLKSEEFY</sequence>
<name>A0A067DBB1_CITSI</name>
<evidence type="ECO:0000313" key="1">
    <source>
        <dbReference type="EMBL" id="KDO36302.1"/>
    </source>
</evidence>
<gene>
    <name evidence="1" type="ORF">CISIN_1g042688mg</name>
</gene>
<accession>A0A067DBB1</accession>